<protein>
    <recommendedName>
        <fullName evidence="3">Lipoprotein</fullName>
    </recommendedName>
</protein>
<organism evidence="1 2">
    <name type="scientific">Flavobacterium microcysteis</name>
    <dbReference type="NCBI Taxonomy" id="2596891"/>
    <lineage>
        <taxon>Bacteria</taxon>
        <taxon>Pseudomonadati</taxon>
        <taxon>Bacteroidota</taxon>
        <taxon>Flavobacteriia</taxon>
        <taxon>Flavobacteriales</taxon>
        <taxon>Flavobacteriaceae</taxon>
        <taxon>Flavobacterium</taxon>
    </lineage>
</organism>
<gene>
    <name evidence="1" type="ORF">FJA49_14475</name>
</gene>
<proteinExistence type="predicted"/>
<comment type="caution">
    <text evidence="1">The sequence shown here is derived from an EMBL/GenBank/DDBJ whole genome shotgun (WGS) entry which is preliminary data.</text>
</comment>
<keyword evidence="2" id="KW-1185">Reference proteome</keyword>
<evidence type="ECO:0008006" key="3">
    <source>
        <dbReference type="Google" id="ProtNLM"/>
    </source>
</evidence>
<dbReference type="RefSeq" id="WP_140001641.1">
    <property type="nucleotide sequence ID" value="NZ_VFJE01000056.1"/>
</dbReference>
<sequence length="169" mass="19486">MKVFLQTFCILLLLVGCNTDKNRGRYVQKTEPRRNFEGIGVITFPTSFHGTFRVMNFYPVYEGNKEKLLARNITDTLQLNVKNAIVIRGKNDTDLWNSLRLDKSIEIGEHGLGMALIYVNFLYQPVDNPDSPFGSGQTINGKYYDTKTYNTNYEDIKIIDYKIIRGLKE</sequence>
<dbReference type="PROSITE" id="PS51257">
    <property type="entry name" value="PROKAR_LIPOPROTEIN"/>
    <property type="match status" value="1"/>
</dbReference>
<dbReference type="Proteomes" id="UP000319175">
    <property type="component" value="Unassembled WGS sequence"/>
</dbReference>
<accession>A0A501PXW4</accession>
<reference evidence="1 2" key="1">
    <citation type="submission" date="2019-06" db="EMBL/GenBank/DDBJ databases">
        <title>Flavobacterium sp. MaA-Y11 from geoumgang.</title>
        <authorList>
            <person name="Jeong S."/>
        </authorList>
    </citation>
    <scope>NUCLEOTIDE SEQUENCE [LARGE SCALE GENOMIC DNA]</scope>
    <source>
        <strain evidence="1 2">MaA-Y11</strain>
    </source>
</reference>
<dbReference type="AlphaFoldDB" id="A0A501PXW4"/>
<evidence type="ECO:0000313" key="1">
    <source>
        <dbReference type="EMBL" id="TPD65400.1"/>
    </source>
</evidence>
<dbReference type="EMBL" id="VFJE01000056">
    <property type="protein sequence ID" value="TPD65400.1"/>
    <property type="molecule type" value="Genomic_DNA"/>
</dbReference>
<evidence type="ECO:0000313" key="2">
    <source>
        <dbReference type="Proteomes" id="UP000319175"/>
    </source>
</evidence>
<name>A0A501PXW4_9FLAO</name>